<reference evidence="4" key="1">
    <citation type="journal article" date="2021" name="bioRxiv">
        <title>Whole Genome Assembly and Annotation of Northern Wild Rice, Zizania palustris L., Supports a Whole Genome Duplication in the Zizania Genus.</title>
        <authorList>
            <person name="Haas M."/>
            <person name="Kono T."/>
            <person name="Macchietto M."/>
            <person name="Millas R."/>
            <person name="McGilp L."/>
            <person name="Shao M."/>
            <person name="Duquette J."/>
            <person name="Hirsch C.N."/>
            <person name="Kimball J."/>
        </authorList>
    </citation>
    <scope>NUCLEOTIDE SEQUENCE</scope>
    <source>
        <tissue evidence="4">Fresh leaf tissue</tissue>
    </source>
</reference>
<feature type="domain" description="Protein kinase" evidence="3">
    <location>
        <begin position="19"/>
        <end position="213"/>
    </location>
</feature>
<evidence type="ECO:0000313" key="5">
    <source>
        <dbReference type="Proteomes" id="UP000729402"/>
    </source>
</evidence>
<dbReference type="GO" id="GO:0005524">
    <property type="term" value="F:ATP binding"/>
    <property type="evidence" value="ECO:0007669"/>
    <property type="project" value="UniProtKB-KW"/>
</dbReference>
<keyword evidence="5" id="KW-1185">Reference proteome</keyword>
<dbReference type="Proteomes" id="UP000729402">
    <property type="component" value="Unassembled WGS sequence"/>
</dbReference>
<accession>A0A8J5RZU4</accession>
<dbReference type="PROSITE" id="PS00108">
    <property type="entry name" value="PROTEIN_KINASE_ST"/>
    <property type="match status" value="1"/>
</dbReference>
<dbReference type="OrthoDB" id="4062651at2759"/>
<sequence>MDSSARMFGEELKVATANYSENRILGQGGHVTVYKGILLDRTVVAIKKSKVFDESQVEQFVNEISILSHINHPKVVKLLGGCLETQVPLLVYEFIPNGTLFQHIHNRNVQRSLSWEDYIRIAMETAEALAYLPFAPSIPIIHRDIKSSNILLDGNYVAKVSDFGASRSVPFDQTYITTLVQGTIGYLDPEYFQNSQLTEKSNVYSFELFLQKY</sequence>
<dbReference type="InterPro" id="IPR000719">
    <property type="entry name" value="Prot_kinase_dom"/>
</dbReference>
<reference evidence="4" key="2">
    <citation type="submission" date="2021-02" db="EMBL/GenBank/DDBJ databases">
        <authorList>
            <person name="Kimball J.A."/>
            <person name="Haas M.W."/>
            <person name="Macchietto M."/>
            <person name="Kono T."/>
            <person name="Duquette J."/>
            <person name="Shao M."/>
        </authorList>
    </citation>
    <scope>NUCLEOTIDE SEQUENCE</scope>
    <source>
        <tissue evidence="4">Fresh leaf tissue</tissue>
    </source>
</reference>
<dbReference type="PROSITE" id="PS50011">
    <property type="entry name" value="PROTEIN_KINASE_DOM"/>
    <property type="match status" value="1"/>
</dbReference>
<dbReference type="GO" id="GO:0007166">
    <property type="term" value="P:cell surface receptor signaling pathway"/>
    <property type="evidence" value="ECO:0007669"/>
    <property type="project" value="InterPro"/>
</dbReference>
<keyword evidence="2" id="KW-0067">ATP-binding</keyword>
<dbReference type="EMBL" id="JAAALK010000287">
    <property type="protein sequence ID" value="KAG8059757.1"/>
    <property type="molecule type" value="Genomic_DNA"/>
</dbReference>
<gene>
    <name evidence="4" type="ORF">GUJ93_ZPchr0002g23590</name>
</gene>
<dbReference type="AlphaFoldDB" id="A0A8J5RZU4"/>
<dbReference type="InterPro" id="IPR045274">
    <property type="entry name" value="WAK-like"/>
</dbReference>
<dbReference type="PANTHER" id="PTHR27005:SF168">
    <property type="entry name" value="WALL-ASSOCIATED RECEPTOR KINASE 17"/>
    <property type="match status" value="1"/>
</dbReference>
<dbReference type="InterPro" id="IPR001245">
    <property type="entry name" value="Ser-Thr/Tyr_kinase_cat_dom"/>
</dbReference>
<proteinExistence type="predicted"/>
<protein>
    <recommendedName>
        <fullName evidence="3">Protein kinase domain-containing protein</fullName>
    </recommendedName>
</protein>
<dbReference type="PANTHER" id="PTHR27005">
    <property type="entry name" value="WALL-ASSOCIATED RECEPTOR KINASE-LIKE 21"/>
    <property type="match status" value="1"/>
</dbReference>
<evidence type="ECO:0000313" key="4">
    <source>
        <dbReference type="EMBL" id="KAG8059757.1"/>
    </source>
</evidence>
<evidence type="ECO:0000256" key="1">
    <source>
        <dbReference type="ARBA" id="ARBA00022741"/>
    </source>
</evidence>
<dbReference type="GO" id="GO:0004674">
    <property type="term" value="F:protein serine/threonine kinase activity"/>
    <property type="evidence" value="ECO:0007669"/>
    <property type="project" value="TreeGrafter"/>
</dbReference>
<dbReference type="SMART" id="SM00220">
    <property type="entry name" value="S_TKc"/>
    <property type="match status" value="1"/>
</dbReference>
<dbReference type="InterPro" id="IPR008271">
    <property type="entry name" value="Ser/Thr_kinase_AS"/>
</dbReference>
<evidence type="ECO:0000259" key="3">
    <source>
        <dbReference type="PROSITE" id="PS50011"/>
    </source>
</evidence>
<dbReference type="Pfam" id="PF07714">
    <property type="entry name" value="PK_Tyr_Ser-Thr"/>
    <property type="match status" value="1"/>
</dbReference>
<comment type="caution">
    <text evidence="4">The sequence shown here is derived from an EMBL/GenBank/DDBJ whole genome shotgun (WGS) entry which is preliminary data.</text>
</comment>
<organism evidence="4 5">
    <name type="scientific">Zizania palustris</name>
    <name type="common">Northern wild rice</name>
    <dbReference type="NCBI Taxonomy" id="103762"/>
    <lineage>
        <taxon>Eukaryota</taxon>
        <taxon>Viridiplantae</taxon>
        <taxon>Streptophyta</taxon>
        <taxon>Embryophyta</taxon>
        <taxon>Tracheophyta</taxon>
        <taxon>Spermatophyta</taxon>
        <taxon>Magnoliopsida</taxon>
        <taxon>Liliopsida</taxon>
        <taxon>Poales</taxon>
        <taxon>Poaceae</taxon>
        <taxon>BOP clade</taxon>
        <taxon>Oryzoideae</taxon>
        <taxon>Oryzeae</taxon>
        <taxon>Zizaniinae</taxon>
        <taxon>Zizania</taxon>
    </lineage>
</organism>
<name>A0A8J5RZU4_ZIZPA</name>
<evidence type="ECO:0000256" key="2">
    <source>
        <dbReference type="ARBA" id="ARBA00022840"/>
    </source>
</evidence>
<keyword evidence="1" id="KW-0547">Nucleotide-binding</keyword>
<dbReference type="GO" id="GO:0005886">
    <property type="term" value="C:plasma membrane"/>
    <property type="evidence" value="ECO:0007669"/>
    <property type="project" value="TreeGrafter"/>
</dbReference>